<organism evidence="1 2">
    <name type="scientific">Treponema berlinense</name>
    <dbReference type="NCBI Taxonomy" id="225004"/>
    <lineage>
        <taxon>Bacteria</taxon>
        <taxon>Pseudomonadati</taxon>
        <taxon>Spirochaetota</taxon>
        <taxon>Spirochaetia</taxon>
        <taxon>Spirochaetales</taxon>
        <taxon>Treponemataceae</taxon>
        <taxon>Treponema</taxon>
    </lineage>
</organism>
<evidence type="ECO:0000313" key="2">
    <source>
        <dbReference type="Proteomes" id="UP000190395"/>
    </source>
</evidence>
<dbReference type="EMBL" id="FUXC01000018">
    <property type="protein sequence ID" value="SKA07667.1"/>
    <property type="molecule type" value="Genomic_DNA"/>
</dbReference>
<dbReference type="PIRSF" id="PIRSF003109">
    <property type="entry name" value="McrC"/>
    <property type="match status" value="1"/>
</dbReference>
<reference evidence="1 2" key="1">
    <citation type="submission" date="2017-02" db="EMBL/GenBank/DDBJ databases">
        <authorList>
            <person name="Peterson S.W."/>
        </authorList>
    </citation>
    <scope>NUCLEOTIDE SEQUENCE [LARGE SCALE GENOMIC DNA]</scope>
    <source>
        <strain evidence="1 2">ATCC BAA-909</strain>
    </source>
</reference>
<dbReference type="InterPro" id="IPR019292">
    <property type="entry name" value="McrC"/>
</dbReference>
<sequence>MIEDKCILIKNVYYMLSYAFQYLKQSQYQNLQPEDFENIYELLSEILIRGITQQLKQGLYREYIPVSDDIPTVRGRISIDNSIKLKLQQKQKLHCDFDELSENNIFNQILKSISLILLPKIKNDKKKKIHYLMSYFQNVEQIHPYSIHWNRLKYQRSNKNYEMLINICHFIVDGLLLSTDDGNYKIANFIDEERMHALFEKFVLQYYRSTRPELHAAPAGIPWAVQSTGDTLEYLPAMITDITLRDAKNNKTLIIDTKYYGETMQKQYDKATYHSNNMYQLLSYIKNKEVEVGGKVGGILLYAKTQEVVVPNQEFELLGNYYSLKTLDLNQDFEAIKNTLDNIALNYFC</sequence>
<dbReference type="Proteomes" id="UP000190395">
    <property type="component" value="Unassembled WGS sequence"/>
</dbReference>
<name>A0A1T4QVQ4_9SPIR</name>
<keyword evidence="2" id="KW-1185">Reference proteome</keyword>
<dbReference type="PANTHER" id="PTHR38733">
    <property type="entry name" value="PROTEIN MCRC"/>
    <property type="match status" value="1"/>
</dbReference>
<accession>A0A1T4QVQ4</accession>
<dbReference type="GeneID" id="303368341"/>
<dbReference type="InterPro" id="IPR014407">
    <property type="entry name" value="McrC_bac"/>
</dbReference>
<dbReference type="PANTHER" id="PTHR38733:SF1">
    <property type="entry name" value="TYPE IV METHYL-DIRECTED RESTRICTION ENZYME ECOKMCRBC"/>
    <property type="match status" value="1"/>
</dbReference>
<dbReference type="STRING" id="225004.SAMN02745152_02129"/>
<proteinExistence type="predicted"/>
<dbReference type="Pfam" id="PF10117">
    <property type="entry name" value="McrBC"/>
    <property type="match status" value="1"/>
</dbReference>
<protein>
    <submittedName>
        <fullName evidence="1">5-methylcytosine-specific restriction enzyme subunit McrC</fullName>
    </submittedName>
</protein>
<dbReference type="NCBIfam" id="NF007277">
    <property type="entry name" value="PRK09736.1"/>
    <property type="match status" value="1"/>
</dbReference>
<dbReference type="AlphaFoldDB" id="A0A1T4QVQ4"/>
<dbReference type="RefSeq" id="WP_078931857.1">
    <property type="nucleotide sequence ID" value="NZ_FUXC01000018.1"/>
</dbReference>
<gene>
    <name evidence="1" type="ORF">SAMN02745152_02129</name>
</gene>
<evidence type="ECO:0000313" key="1">
    <source>
        <dbReference type="EMBL" id="SKA07667.1"/>
    </source>
</evidence>
<dbReference type="OrthoDB" id="9786961at2"/>
<dbReference type="GO" id="GO:0009307">
    <property type="term" value="P:DNA restriction-modification system"/>
    <property type="evidence" value="ECO:0007669"/>
    <property type="project" value="InterPro"/>
</dbReference>